<dbReference type="AlphaFoldDB" id="A0A3M8H5C9"/>
<name>A0A3M8H5C9_9BACI</name>
<dbReference type="OrthoDB" id="6194834at2"/>
<dbReference type="EMBL" id="RHLQ01000043">
    <property type="protein sequence ID" value="RNC97617.1"/>
    <property type="molecule type" value="Genomic_DNA"/>
</dbReference>
<comment type="caution">
    <text evidence="1">The sequence shown here is derived from an EMBL/GenBank/DDBJ whole genome shotgun (WGS) entry which is preliminary data.</text>
</comment>
<evidence type="ECO:0000313" key="2">
    <source>
        <dbReference type="Proteomes" id="UP000279909"/>
    </source>
</evidence>
<protein>
    <submittedName>
        <fullName evidence="1">Uncharacterized protein</fullName>
    </submittedName>
</protein>
<keyword evidence="2" id="KW-1185">Reference proteome</keyword>
<reference evidence="1 2" key="1">
    <citation type="journal article" date="2014" name="Int. J. Syst. Evol. Microbiol.">
        <title>Lysinibacillus halotolerans sp. nov., isolated from saline-alkaline soil.</title>
        <authorList>
            <person name="Kong D."/>
            <person name="Wang Y."/>
            <person name="Zhao B."/>
            <person name="Li Y."/>
            <person name="Song J."/>
            <person name="Zhai Y."/>
            <person name="Zhang C."/>
            <person name="Wang H."/>
            <person name="Chen X."/>
            <person name="Zhao B."/>
            <person name="Ruan Z."/>
        </authorList>
    </citation>
    <scope>NUCLEOTIDE SEQUENCE [LARGE SCALE GENOMIC DNA]</scope>
    <source>
        <strain evidence="1 2">MCCC 1A12703</strain>
    </source>
</reference>
<dbReference type="RefSeq" id="WP_122973009.1">
    <property type="nucleotide sequence ID" value="NZ_RHLQ01000043.1"/>
</dbReference>
<dbReference type="Proteomes" id="UP000279909">
    <property type="component" value="Unassembled WGS sequence"/>
</dbReference>
<gene>
    <name evidence="1" type="ORF">EC501_14450</name>
</gene>
<proteinExistence type="predicted"/>
<sequence>MKKVFVTIGFAIIIAGALVFYNKLYYPSLPIETISKREVLEKLNTSDQPIVFLSKENGQEWYIVHTPNTSESDEIIKEMVSQSGWTLTDKDGSGLFFEKQGEKLIVTTQKWTSEYVLVDIPADWKE</sequence>
<organism evidence="1 2">
    <name type="scientific">Lysinibacillus halotolerans</name>
    <dbReference type="NCBI Taxonomy" id="1368476"/>
    <lineage>
        <taxon>Bacteria</taxon>
        <taxon>Bacillati</taxon>
        <taxon>Bacillota</taxon>
        <taxon>Bacilli</taxon>
        <taxon>Bacillales</taxon>
        <taxon>Bacillaceae</taxon>
        <taxon>Lysinibacillus</taxon>
    </lineage>
</organism>
<accession>A0A3M8H5C9</accession>
<evidence type="ECO:0000313" key="1">
    <source>
        <dbReference type="EMBL" id="RNC97617.1"/>
    </source>
</evidence>